<feature type="compositionally biased region" description="Basic and acidic residues" evidence="1">
    <location>
        <begin position="792"/>
        <end position="813"/>
    </location>
</feature>
<protein>
    <submittedName>
        <fullName evidence="2">Uncharacterized protein</fullName>
    </submittedName>
</protein>
<feature type="compositionally biased region" description="Basic and acidic residues" evidence="1">
    <location>
        <begin position="760"/>
        <end position="769"/>
    </location>
</feature>
<dbReference type="AlphaFoldDB" id="A0A0N1H4G5"/>
<feature type="region of interest" description="Disordered" evidence="1">
    <location>
        <begin position="369"/>
        <end position="448"/>
    </location>
</feature>
<feature type="compositionally biased region" description="Basic and acidic residues" evidence="1">
    <location>
        <begin position="579"/>
        <end position="600"/>
    </location>
</feature>
<feature type="compositionally biased region" description="Polar residues" evidence="1">
    <location>
        <begin position="739"/>
        <end position="758"/>
    </location>
</feature>
<accession>A0A0N1H4G5</accession>
<feature type="compositionally biased region" description="Polar residues" evidence="1">
    <location>
        <begin position="621"/>
        <end position="633"/>
    </location>
</feature>
<evidence type="ECO:0000256" key="1">
    <source>
        <dbReference type="SAM" id="MobiDB-lite"/>
    </source>
</evidence>
<dbReference type="VEuPathDB" id="FungiDB:AB675_6053"/>
<dbReference type="GeneID" id="28738197"/>
<reference evidence="2 3" key="1">
    <citation type="submission" date="2015-06" db="EMBL/GenBank/DDBJ databases">
        <title>Draft genome of the ant-associated black yeast Phialophora attae CBS 131958.</title>
        <authorList>
            <person name="Moreno L.F."/>
            <person name="Stielow B.J."/>
            <person name="de Hoog S."/>
            <person name="Vicente V.A."/>
            <person name="Weiss V.A."/>
            <person name="de Vries M."/>
            <person name="Cruz L.M."/>
            <person name="Souza E.M."/>
        </authorList>
    </citation>
    <scope>NUCLEOTIDE SEQUENCE [LARGE SCALE GENOMIC DNA]</scope>
    <source>
        <strain evidence="2 3">CBS 131958</strain>
    </source>
</reference>
<dbReference type="STRING" id="1664694.A0A0N1H4G5"/>
<dbReference type="OrthoDB" id="9975114at2759"/>
<keyword evidence="3" id="KW-1185">Reference proteome</keyword>
<evidence type="ECO:0000313" key="2">
    <source>
        <dbReference type="EMBL" id="KPI36924.1"/>
    </source>
</evidence>
<feature type="compositionally biased region" description="Low complexity" evidence="1">
    <location>
        <begin position="376"/>
        <end position="398"/>
    </location>
</feature>
<proteinExistence type="predicted"/>
<dbReference type="RefSeq" id="XP_017996887.1">
    <property type="nucleotide sequence ID" value="XM_018146317.1"/>
</dbReference>
<feature type="region of interest" description="Disordered" evidence="1">
    <location>
        <begin position="502"/>
        <end position="547"/>
    </location>
</feature>
<feature type="region of interest" description="Disordered" evidence="1">
    <location>
        <begin position="1"/>
        <end position="84"/>
    </location>
</feature>
<feature type="region of interest" description="Disordered" evidence="1">
    <location>
        <begin position="563"/>
        <end position="640"/>
    </location>
</feature>
<feature type="compositionally biased region" description="Low complexity" evidence="1">
    <location>
        <begin position="671"/>
        <end position="681"/>
    </location>
</feature>
<dbReference type="EMBL" id="LFJN01000027">
    <property type="protein sequence ID" value="KPI36924.1"/>
    <property type="molecule type" value="Genomic_DNA"/>
</dbReference>
<name>A0A0N1H4G5_9EURO</name>
<sequence length="1003" mass="110653">MASHQAQLHRSKSATSVKERRKNPLQATPQDPDASRAHALIAAHRAMDRTRSRSSTALQRTDSAASRRSNGTSQRVQFSPATQLRKQRSVLQSKAPHLAAALQVPQEPRLGYTYTESDLTEFEPIIENYGAEPSSYRRIRRTKSLLTPRRRFFSPPSPQIPRNRGPTLRKSTSTTHMDIDGASEPGFGLRIRKSFNFLRPSSRIDTPARAETVPGSYGDATVLPRGHYLHCMPQPTPERKPSTIAEKFRLPRVNLRRAVRSHASTDPPGSIDSEVALSEATLPKRGFSGSLRNRFLKVFNKSASSRKSSMPPQQLDATRRHFSVEHDDLEHSLSFDDYHVDEDDVCRQSFYVPPLDDEPDHFSSTLEALNSGESLRSNSRSRVTSWSNSTSTTASTARQGGLQQNRLSIIKEDAGPHQPSSSAGRHIGGINVFQDPLPETDENGRPLPMVDSQRIYSALMKRIGEEEAEIEHTGAALQEIHQNRANSYDGSEADLAFSTIRAVSKSTHHSSDQDEDNDENDNHDRAREPLLPGDRSGTGIQHQANVERRRELLVEQQQQQSFFPFSSQYKRSTPSPFRKMLDDRKSQDRLRSIDDAEERAPVVVPTGRDKTTRPSRRAALSSESLYSVTTNGGENEDYVPPIGSIDDLRYSGPGMATIISAPDTDGEEPSKLPASASSSEPSDSKASKHVREHAQIDPDDVGLDADKTIRPLPKAGNMKRYPLLDLQDGPMRSTPVPKRSSSLTKTQSGLPKRNSVTTLKDGKSDESRKASSGLRKVSSDLRKISPGNIARMLRERKSQLMLLKDDDSGKENKPSTSSDSPPMSTPGRLGLQMRSGNGRLRKRPSDVASGVRDSSANTITPGREKKLNFDNESPTIKVSLSARLSRPFNMDVPESNRPFDSMYLGKGEMNSSASGNRLSVAASSSLRGPGGYGGLGGNAFDGENDTALPDMALSQQATNEAGDKGAFHGLWNSKRIVSDFLKRRRTRVFSSDERGREESPAFV</sequence>
<gene>
    <name evidence="2" type="ORF">AB675_6053</name>
</gene>
<organism evidence="2 3">
    <name type="scientific">Cyphellophora attinorum</name>
    <dbReference type="NCBI Taxonomy" id="1664694"/>
    <lineage>
        <taxon>Eukaryota</taxon>
        <taxon>Fungi</taxon>
        <taxon>Dikarya</taxon>
        <taxon>Ascomycota</taxon>
        <taxon>Pezizomycotina</taxon>
        <taxon>Eurotiomycetes</taxon>
        <taxon>Chaetothyriomycetidae</taxon>
        <taxon>Chaetothyriales</taxon>
        <taxon>Cyphellophoraceae</taxon>
        <taxon>Cyphellophora</taxon>
    </lineage>
</organism>
<comment type="caution">
    <text evidence="2">The sequence shown here is derived from an EMBL/GenBank/DDBJ whole genome shotgun (WGS) entry which is preliminary data.</text>
</comment>
<dbReference type="Proteomes" id="UP000038010">
    <property type="component" value="Unassembled WGS sequence"/>
</dbReference>
<feature type="region of interest" description="Disordered" evidence="1">
    <location>
        <begin position="149"/>
        <end position="185"/>
    </location>
</feature>
<feature type="compositionally biased region" description="Polar residues" evidence="1">
    <location>
        <begin position="53"/>
        <end position="84"/>
    </location>
</feature>
<evidence type="ECO:0000313" key="3">
    <source>
        <dbReference type="Proteomes" id="UP000038010"/>
    </source>
</evidence>
<feature type="region of interest" description="Disordered" evidence="1">
    <location>
        <begin position="655"/>
        <end position="869"/>
    </location>
</feature>
<feature type="compositionally biased region" description="Low complexity" evidence="1">
    <location>
        <begin position="814"/>
        <end position="826"/>
    </location>
</feature>